<dbReference type="InterPro" id="IPR051473">
    <property type="entry name" value="P2Ox-like"/>
</dbReference>
<dbReference type="Pfam" id="PF13450">
    <property type="entry name" value="NAD_binding_8"/>
    <property type="match status" value="1"/>
</dbReference>
<keyword evidence="5" id="KW-0560">Oxidoreductase</keyword>
<dbReference type="InterPro" id="IPR036188">
    <property type="entry name" value="FAD/NAD-bd_sf"/>
</dbReference>
<dbReference type="Gene3D" id="3.50.50.60">
    <property type="entry name" value="FAD/NAD(P)-binding domain"/>
    <property type="match status" value="1"/>
</dbReference>
<dbReference type="Proteomes" id="UP000565089">
    <property type="component" value="Unassembled WGS sequence"/>
</dbReference>
<evidence type="ECO:0000313" key="8">
    <source>
        <dbReference type="Proteomes" id="UP000565089"/>
    </source>
</evidence>
<dbReference type="PANTHER" id="PTHR42784">
    <property type="entry name" value="PYRANOSE 2-OXIDASE"/>
    <property type="match status" value="1"/>
</dbReference>
<accession>A0A7W7DN00</accession>
<comment type="similarity">
    <text evidence="2">Belongs to the GMC oxidoreductase family.</text>
</comment>
<dbReference type="AlphaFoldDB" id="A0A7W7DN00"/>
<evidence type="ECO:0000256" key="1">
    <source>
        <dbReference type="ARBA" id="ARBA00001974"/>
    </source>
</evidence>
<dbReference type="InterPro" id="IPR007867">
    <property type="entry name" value="GMC_OxRtase_C"/>
</dbReference>
<sequence>MMHLPESCQVAVVGSGIAGLTMARELALSGVRSCVVLEAGPVGDLRHKNSLPGDIGLRLWHTAAADPYFARSWSSNRPPHFHRSSGIRRRVGGRSLYWHGVCLPIENDVLRAGAWPPSVVDALGSVSGSGWYADTARRLEDWLGEPLDASRGPLEAAVLKWLLAQGYFARTVPQAARFDRATGIRVPYSPVEHWLREEPGGLPPVHARCEVLEMTPTASGRVALTLDSGGSHRVLVAERVCLAAGTLPTTVLAGRLMMRVAGTDECRLEGLNDHIVQGFTASVPRRVLALPRLPGDALCYVPRTDPTESNLFVDVTETSDPDRVLLTAWTMGEQVGGDSAVRVPRAPGAPAVVDVRFSARDHCVIGHQTRQLGELAERLAGKPLPTGEWHFAAGSPEYLPARTRARAHRGDGDGIAFFPYVYPLGSVDHESGTLPLGSSVADDYGALRCLPAVRVAGPAAFPRSGAANPSLTTMALATGQARATSSTL</sequence>
<proteinExistence type="inferred from homology"/>
<dbReference type="Pfam" id="PF05199">
    <property type="entry name" value="GMC_oxred_C"/>
    <property type="match status" value="1"/>
</dbReference>
<organism evidence="7 8">
    <name type="scientific">Streptomyces luteogriseus</name>
    <dbReference type="NCBI Taxonomy" id="68233"/>
    <lineage>
        <taxon>Bacteria</taxon>
        <taxon>Bacillati</taxon>
        <taxon>Actinomycetota</taxon>
        <taxon>Actinomycetes</taxon>
        <taxon>Kitasatosporales</taxon>
        <taxon>Streptomycetaceae</taxon>
        <taxon>Streptomyces</taxon>
    </lineage>
</organism>
<dbReference type="EMBL" id="JACHMS010000001">
    <property type="protein sequence ID" value="MBB4713647.1"/>
    <property type="molecule type" value="Genomic_DNA"/>
</dbReference>
<keyword evidence="8" id="KW-1185">Reference proteome</keyword>
<evidence type="ECO:0000313" key="7">
    <source>
        <dbReference type="EMBL" id="MBB4713647.1"/>
    </source>
</evidence>
<feature type="domain" description="Glucose-methanol-choline oxidoreductase C-terminal" evidence="6">
    <location>
        <begin position="424"/>
        <end position="477"/>
    </location>
</feature>
<evidence type="ECO:0000256" key="5">
    <source>
        <dbReference type="ARBA" id="ARBA00023002"/>
    </source>
</evidence>
<keyword evidence="4" id="KW-0274">FAD</keyword>
<comment type="cofactor">
    <cofactor evidence="1">
        <name>FAD</name>
        <dbReference type="ChEBI" id="CHEBI:57692"/>
    </cofactor>
</comment>
<dbReference type="SUPFAM" id="SSF51905">
    <property type="entry name" value="FAD/NAD(P)-binding domain"/>
    <property type="match status" value="1"/>
</dbReference>
<dbReference type="PANTHER" id="PTHR42784:SF1">
    <property type="entry name" value="PYRANOSE 2-OXIDASE"/>
    <property type="match status" value="1"/>
</dbReference>
<evidence type="ECO:0000259" key="6">
    <source>
        <dbReference type="Pfam" id="PF05199"/>
    </source>
</evidence>
<evidence type="ECO:0000256" key="2">
    <source>
        <dbReference type="ARBA" id="ARBA00010790"/>
    </source>
</evidence>
<reference evidence="7 8" key="1">
    <citation type="submission" date="2020-08" db="EMBL/GenBank/DDBJ databases">
        <title>Sequencing the genomes of 1000 actinobacteria strains.</title>
        <authorList>
            <person name="Klenk H.-P."/>
        </authorList>
    </citation>
    <scope>NUCLEOTIDE SEQUENCE [LARGE SCALE GENOMIC DNA]</scope>
    <source>
        <strain evidence="7 8">DSM 40483</strain>
    </source>
</reference>
<dbReference type="GeneID" id="95795505"/>
<keyword evidence="3" id="KW-0285">Flavoprotein</keyword>
<evidence type="ECO:0000256" key="4">
    <source>
        <dbReference type="ARBA" id="ARBA00022827"/>
    </source>
</evidence>
<protein>
    <submittedName>
        <fullName evidence="7">Choline dehydrogenase-like flavoprotein</fullName>
    </submittedName>
</protein>
<comment type="caution">
    <text evidence="7">The sequence shown here is derived from an EMBL/GenBank/DDBJ whole genome shotgun (WGS) entry which is preliminary data.</text>
</comment>
<evidence type="ECO:0000256" key="3">
    <source>
        <dbReference type="ARBA" id="ARBA00022630"/>
    </source>
</evidence>
<name>A0A7W7DN00_9ACTN</name>
<dbReference type="RefSeq" id="WP_184909534.1">
    <property type="nucleotide sequence ID" value="NZ_JACHMS010000001.1"/>
</dbReference>
<dbReference type="GO" id="GO:0016614">
    <property type="term" value="F:oxidoreductase activity, acting on CH-OH group of donors"/>
    <property type="evidence" value="ECO:0007669"/>
    <property type="project" value="InterPro"/>
</dbReference>
<gene>
    <name evidence="7" type="ORF">BJ965_003529</name>
</gene>